<name>A0A4S3JA33_9EURO</name>
<keyword evidence="2" id="KW-1133">Transmembrane helix</keyword>
<comment type="caution">
    <text evidence="3">The sequence shown here is derived from an EMBL/GenBank/DDBJ whole genome shotgun (WGS) entry which is preliminary data.</text>
</comment>
<evidence type="ECO:0000256" key="2">
    <source>
        <dbReference type="SAM" id="Phobius"/>
    </source>
</evidence>
<dbReference type="Proteomes" id="UP000308092">
    <property type="component" value="Unassembled WGS sequence"/>
</dbReference>
<organism evidence="3 4">
    <name type="scientific">Aspergillus tanneri</name>
    <dbReference type="NCBI Taxonomy" id="1220188"/>
    <lineage>
        <taxon>Eukaryota</taxon>
        <taxon>Fungi</taxon>
        <taxon>Dikarya</taxon>
        <taxon>Ascomycota</taxon>
        <taxon>Pezizomycotina</taxon>
        <taxon>Eurotiomycetes</taxon>
        <taxon>Eurotiomycetidae</taxon>
        <taxon>Eurotiales</taxon>
        <taxon>Aspergillaceae</taxon>
        <taxon>Aspergillus</taxon>
        <taxon>Aspergillus subgen. Circumdati</taxon>
    </lineage>
</organism>
<protein>
    <submittedName>
        <fullName evidence="3">Uncharacterized protein</fullName>
    </submittedName>
</protein>
<dbReference type="PANTHER" id="PTHR35896">
    <property type="entry name" value="IG-LIKE DOMAIN-CONTAINING PROTEIN"/>
    <property type="match status" value="1"/>
</dbReference>
<dbReference type="AlphaFoldDB" id="A0A4S3JA33"/>
<feature type="region of interest" description="Disordered" evidence="1">
    <location>
        <begin position="1"/>
        <end position="43"/>
    </location>
</feature>
<evidence type="ECO:0000256" key="1">
    <source>
        <dbReference type="SAM" id="MobiDB-lite"/>
    </source>
</evidence>
<dbReference type="VEuPathDB" id="FungiDB:EYZ11_009431"/>
<dbReference type="EMBL" id="SOSA01000446">
    <property type="protein sequence ID" value="THC91117.1"/>
    <property type="molecule type" value="Genomic_DNA"/>
</dbReference>
<proteinExistence type="predicted"/>
<gene>
    <name evidence="3" type="ORF">EYZ11_009431</name>
</gene>
<dbReference type="InterPro" id="IPR053008">
    <property type="entry name" value="Phomopsin_biosynth_assoc"/>
</dbReference>
<keyword evidence="2" id="KW-0472">Membrane</keyword>
<keyword evidence="4" id="KW-1185">Reference proteome</keyword>
<evidence type="ECO:0000313" key="4">
    <source>
        <dbReference type="Proteomes" id="UP000308092"/>
    </source>
</evidence>
<accession>A0A4S3JA33</accession>
<keyword evidence="2" id="KW-0812">Transmembrane</keyword>
<feature type="transmembrane region" description="Helical" evidence="2">
    <location>
        <begin position="50"/>
        <end position="70"/>
    </location>
</feature>
<reference evidence="3 4" key="1">
    <citation type="submission" date="2019-03" db="EMBL/GenBank/DDBJ databases">
        <title>The genome sequence of a newly discovered highly antifungal drug resistant Aspergillus species, Aspergillus tanneri NIH 1004.</title>
        <authorList>
            <person name="Mounaud S."/>
            <person name="Singh I."/>
            <person name="Joardar V."/>
            <person name="Pakala S."/>
            <person name="Pakala S."/>
            <person name="Venepally P."/>
            <person name="Hoover J."/>
            <person name="Nierman W."/>
            <person name="Chung J."/>
            <person name="Losada L."/>
        </authorList>
    </citation>
    <scope>NUCLEOTIDE SEQUENCE [LARGE SCALE GENOMIC DNA]</scope>
    <source>
        <strain evidence="3 4">NIH1004</strain>
    </source>
</reference>
<evidence type="ECO:0000313" key="3">
    <source>
        <dbReference type="EMBL" id="THC91117.1"/>
    </source>
</evidence>
<feature type="compositionally biased region" description="Basic and acidic residues" evidence="1">
    <location>
        <begin position="1"/>
        <end position="32"/>
    </location>
</feature>
<dbReference type="PANTHER" id="PTHR35896:SF3">
    <property type="entry name" value="MAJOR FACILITATOR SUPERFAMILY TRANSPORTER"/>
    <property type="match status" value="1"/>
</dbReference>
<sequence>MPSFLRHDYRRLERTDSDEEGIKLESHDDRKPAYSPPVPNRRAPRATTRWMVTTVILSILVLGVISLLSIKYARPRHRNASEPQSAIAPRPCGSSPSEASAAACIYDLMTHSWLPPSCFDEELTQEFRNLRQWPFYADRTGTRPLTEKELAWRTEESYTTLEYQYTHCVYRWRKQQRAVGKERDVEVHSAMQNHTISCSDLFLTTAKQLNGTNHVMVLEDKLISLVISVAECHVFKSNAPAANALPLVWNPRLIYRDNERWETHVHPDLPDGDDGIRLLRFPEHVASVVVDVLRTLWPKGIQDMVVQAVRISKCVATPLRTATIRKRIAIGRLLMGVLDPWRNRDGEYTLLQRAWDTLGILGRTRRIASSSRHNGAALSWLCVLFDSHN</sequence>